<evidence type="ECO:0000313" key="2">
    <source>
        <dbReference type="EMBL" id="MBU2689856.1"/>
    </source>
</evidence>
<dbReference type="EMBL" id="JAHJDP010000019">
    <property type="protein sequence ID" value="MBU2689856.1"/>
    <property type="molecule type" value="Genomic_DNA"/>
</dbReference>
<organism evidence="2 3">
    <name type="scientific">Eiseniibacteriota bacterium</name>
    <dbReference type="NCBI Taxonomy" id="2212470"/>
    <lineage>
        <taxon>Bacteria</taxon>
        <taxon>Candidatus Eiseniibacteriota</taxon>
    </lineage>
</organism>
<protein>
    <submittedName>
        <fullName evidence="2">Uncharacterized protein</fullName>
    </submittedName>
</protein>
<evidence type="ECO:0000313" key="3">
    <source>
        <dbReference type="Proteomes" id="UP000777784"/>
    </source>
</evidence>
<sequence length="327" mass="35698">MTTRSCRIGAAVPNPSPLQVENKSKSLPIRRKAMYISRPEKAGKVKMNSLQIFSGLTSKGFWPLRAFGILLAAAVLCGCHDNVIESRWRNEDLVIDGDLSEWQGKTTYIESEKVYLGILNDQDFLYIGLSSTNPMRNLQVLMQGMTLRIDPKAKDSEPLGIRFPLGAMDMGFIPDENRQRPDITALQRFYSKSEAELEILAGDNPPLRMALLEAAGIDAVLGGDGRQLTYEMKIPLHPNEIFPFALQTHAGALIGLKIETPEIDQDTMRRQMQERGGPEGGGRPGDGMGGGGRGGNGGGRGGMRGTSEHLKISAAVRLANPFSTEVF</sequence>
<feature type="compositionally biased region" description="Gly residues" evidence="1">
    <location>
        <begin position="278"/>
        <end position="304"/>
    </location>
</feature>
<dbReference type="AlphaFoldDB" id="A0A948RSN5"/>
<reference evidence="2" key="1">
    <citation type="submission" date="2021-05" db="EMBL/GenBank/DDBJ databases">
        <title>Energy efficiency and biological interactions define the core microbiome of deep oligotrophic groundwater.</title>
        <authorList>
            <person name="Mehrshad M."/>
            <person name="Lopez-Fernandez M."/>
            <person name="Bell E."/>
            <person name="Bernier-Latmani R."/>
            <person name="Bertilsson S."/>
            <person name="Dopson M."/>
        </authorList>
    </citation>
    <scope>NUCLEOTIDE SEQUENCE</scope>
    <source>
        <strain evidence="2">Modern_marine.mb.64</strain>
    </source>
</reference>
<gene>
    <name evidence="2" type="ORF">KJ970_02935</name>
</gene>
<feature type="region of interest" description="Disordered" evidence="1">
    <location>
        <begin position="269"/>
        <end position="306"/>
    </location>
</feature>
<proteinExistence type="predicted"/>
<accession>A0A948RSN5</accession>
<comment type="caution">
    <text evidence="2">The sequence shown here is derived from an EMBL/GenBank/DDBJ whole genome shotgun (WGS) entry which is preliminary data.</text>
</comment>
<dbReference type="Proteomes" id="UP000777784">
    <property type="component" value="Unassembled WGS sequence"/>
</dbReference>
<name>A0A948RSN5_UNCEI</name>
<evidence type="ECO:0000256" key="1">
    <source>
        <dbReference type="SAM" id="MobiDB-lite"/>
    </source>
</evidence>